<sequence>MLVAFAFSETWIEFWEYTDSLGIGFNHAWKQVVVGAQMTSKQKEGAILRAPECHPGLASMMNPKTALSQYAAVKTPRDGSTTSWLVWTPTASPSSDVSVIIAKCSLCNTSRIPPEHPYIFFGYPGMQRVQSWLYLIDPFRLSG</sequence>
<reference evidence="1" key="1">
    <citation type="submission" date="2020-11" db="EMBL/GenBank/DDBJ databases">
        <authorList>
            <person name="Tran Van P."/>
        </authorList>
    </citation>
    <scope>NUCLEOTIDE SEQUENCE</scope>
</reference>
<dbReference type="AlphaFoldDB" id="A0A7R9GC79"/>
<dbReference type="EMBL" id="CAJPEX010000436">
    <property type="protein sequence ID" value="CAG0915699.1"/>
    <property type="molecule type" value="Genomic_DNA"/>
</dbReference>
<gene>
    <name evidence="1" type="ORF">NMOB1V02_LOCUS3339</name>
</gene>
<protein>
    <submittedName>
        <fullName evidence="1">Uncharacterized protein</fullName>
    </submittedName>
</protein>
<organism evidence="1">
    <name type="scientific">Notodromas monacha</name>
    <dbReference type="NCBI Taxonomy" id="399045"/>
    <lineage>
        <taxon>Eukaryota</taxon>
        <taxon>Metazoa</taxon>
        <taxon>Ecdysozoa</taxon>
        <taxon>Arthropoda</taxon>
        <taxon>Crustacea</taxon>
        <taxon>Oligostraca</taxon>
        <taxon>Ostracoda</taxon>
        <taxon>Podocopa</taxon>
        <taxon>Podocopida</taxon>
        <taxon>Cypridocopina</taxon>
        <taxon>Cypridoidea</taxon>
        <taxon>Cyprididae</taxon>
        <taxon>Notodromas</taxon>
    </lineage>
</organism>
<evidence type="ECO:0000313" key="1">
    <source>
        <dbReference type="EMBL" id="CAD7275547.1"/>
    </source>
</evidence>
<dbReference type="Proteomes" id="UP000678499">
    <property type="component" value="Unassembled WGS sequence"/>
</dbReference>
<accession>A0A7R9GC79</accession>
<proteinExistence type="predicted"/>
<evidence type="ECO:0000313" key="2">
    <source>
        <dbReference type="Proteomes" id="UP000678499"/>
    </source>
</evidence>
<name>A0A7R9GC79_9CRUS</name>
<keyword evidence="2" id="KW-1185">Reference proteome</keyword>
<dbReference type="EMBL" id="OA882473">
    <property type="protein sequence ID" value="CAD7275547.1"/>
    <property type="molecule type" value="Genomic_DNA"/>
</dbReference>